<dbReference type="PANTHER" id="PTHR43597">
    <property type="entry name" value="SULFUR ACCEPTOR PROTEIN CSDE"/>
    <property type="match status" value="1"/>
</dbReference>
<dbReference type="Gene3D" id="3.90.1010.10">
    <property type="match status" value="1"/>
</dbReference>
<dbReference type="PANTHER" id="PTHR43597:SF5">
    <property type="entry name" value="SUFE-LIKE PROTEIN 2, CHLOROPLASTIC"/>
    <property type="match status" value="1"/>
</dbReference>
<dbReference type="Pfam" id="PF02657">
    <property type="entry name" value="SufE"/>
    <property type="match status" value="1"/>
</dbReference>
<name>A0AAU7JHV2_9HYPH</name>
<accession>A0AAU7JHV2</accession>
<gene>
    <name evidence="3" type="ORF">ABEG18_04145</name>
</gene>
<reference evidence="3" key="1">
    <citation type="submission" date="2024-05" db="EMBL/GenBank/DDBJ databases">
        <authorList>
            <person name="Kim S."/>
            <person name="Heo J."/>
            <person name="Choi H."/>
            <person name="Choi Y."/>
            <person name="Kwon S.-W."/>
            <person name="Kim Y."/>
        </authorList>
    </citation>
    <scope>NUCLEOTIDE SEQUENCE</scope>
    <source>
        <strain evidence="3">KACC 23698</strain>
    </source>
</reference>
<evidence type="ECO:0000259" key="2">
    <source>
        <dbReference type="Pfam" id="PF02657"/>
    </source>
</evidence>
<dbReference type="SUPFAM" id="SSF82649">
    <property type="entry name" value="SufE/NifU"/>
    <property type="match status" value="1"/>
</dbReference>
<proteinExistence type="inferred from homology"/>
<sequence length="143" mass="15892">MNATIDEIIETFELLDDWDDRYRYLIELGRTLEPLPPEAHSDANKVRGCASQVWLEATTRTTADGEPLLHFRGDSDAHIVRGLVALTLAIYSDHRPSEVLALDAQPVFERLGLSAHITPQRSNGVRSMIERIKADARSALASA</sequence>
<dbReference type="EMBL" id="CP157484">
    <property type="protein sequence ID" value="XBO39982.1"/>
    <property type="molecule type" value="Genomic_DNA"/>
</dbReference>
<evidence type="ECO:0000313" key="3">
    <source>
        <dbReference type="EMBL" id="XBO39982.1"/>
    </source>
</evidence>
<organism evidence="3">
    <name type="scientific">Alsobacter sp. KACC 23698</name>
    <dbReference type="NCBI Taxonomy" id="3149229"/>
    <lineage>
        <taxon>Bacteria</taxon>
        <taxon>Pseudomonadati</taxon>
        <taxon>Pseudomonadota</taxon>
        <taxon>Alphaproteobacteria</taxon>
        <taxon>Hyphomicrobiales</taxon>
        <taxon>Alsobacteraceae</taxon>
        <taxon>Alsobacter</taxon>
    </lineage>
</organism>
<feature type="domain" description="Fe-S metabolism associated" evidence="2">
    <location>
        <begin position="9"/>
        <end position="134"/>
    </location>
</feature>
<dbReference type="InterPro" id="IPR003808">
    <property type="entry name" value="Fe-S_metab-assoc_dom"/>
</dbReference>
<protein>
    <submittedName>
        <fullName evidence="3">SufE family protein</fullName>
    </submittedName>
</protein>
<dbReference type="AlphaFoldDB" id="A0AAU7JHV2"/>
<comment type="similarity">
    <text evidence="1">Belongs to the SufE family.</text>
</comment>
<evidence type="ECO:0000256" key="1">
    <source>
        <dbReference type="ARBA" id="ARBA00010282"/>
    </source>
</evidence>
<dbReference type="RefSeq" id="WP_406856834.1">
    <property type="nucleotide sequence ID" value="NZ_CP157484.1"/>
</dbReference>